<dbReference type="Proteomes" id="UP001315686">
    <property type="component" value="Unassembled WGS sequence"/>
</dbReference>
<dbReference type="Pfam" id="PF20349">
    <property type="entry name" value="DUF6644"/>
    <property type="match status" value="1"/>
</dbReference>
<name>A0AAP2G965_9RHOB</name>
<dbReference type="EMBL" id="JADQAZ010000003">
    <property type="protein sequence ID" value="MBT0959096.1"/>
    <property type="molecule type" value="Genomic_DNA"/>
</dbReference>
<keyword evidence="1" id="KW-1133">Transmembrane helix</keyword>
<feature type="domain" description="DUF6644" evidence="2">
    <location>
        <begin position="30"/>
        <end position="161"/>
    </location>
</feature>
<feature type="transmembrane region" description="Helical" evidence="1">
    <location>
        <begin position="33"/>
        <end position="55"/>
    </location>
</feature>
<evidence type="ECO:0000313" key="4">
    <source>
        <dbReference type="Proteomes" id="UP001315686"/>
    </source>
</evidence>
<reference evidence="3 4" key="1">
    <citation type="journal article" date="2021" name="Arch. Microbiol.">
        <title>Harenicola maris gen. nov., sp. nov. isolated from the Sea of Japan shallow sediments.</title>
        <authorList>
            <person name="Romanenko L.A."/>
            <person name="Kurilenko V.V."/>
            <person name="Chernysheva N.Y."/>
            <person name="Tekutyeva L.A."/>
            <person name="Velansky P.V."/>
            <person name="Svetashev V.I."/>
            <person name="Isaeva M.P."/>
        </authorList>
    </citation>
    <scope>NUCLEOTIDE SEQUENCE [LARGE SCALE GENOMIC DNA]</scope>
    <source>
        <strain evidence="3 4">KMM 3653</strain>
    </source>
</reference>
<evidence type="ECO:0000259" key="2">
    <source>
        <dbReference type="Pfam" id="PF20349"/>
    </source>
</evidence>
<proteinExistence type="predicted"/>
<dbReference type="AlphaFoldDB" id="A0AAP2G965"/>
<evidence type="ECO:0000256" key="1">
    <source>
        <dbReference type="SAM" id="Phobius"/>
    </source>
</evidence>
<sequence length="165" mass="18296">MNTVINWVIDTLNATAVSGFVMDNAYVFPFLEMMHFVGLCLLFGALIVVDLRVVGFAKAVPINRVEVFVRFALIGFAINLLSGALFVVGNSDRYLVNIAFWAKMGVIFVAGLNTAYFVRRIKPQMDSGIPSEELTKGAHVVAWLSLALWTSVIFLGRFIPYVEDL</sequence>
<dbReference type="InterPro" id="IPR046586">
    <property type="entry name" value="DUF6644"/>
</dbReference>
<accession>A0AAP2G965</accession>
<feature type="transmembrane region" description="Helical" evidence="1">
    <location>
        <begin position="94"/>
        <end position="118"/>
    </location>
</feature>
<evidence type="ECO:0000313" key="3">
    <source>
        <dbReference type="EMBL" id="MBT0959096.1"/>
    </source>
</evidence>
<protein>
    <recommendedName>
        <fullName evidence="2">DUF6644 domain-containing protein</fullName>
    </recommendedName>
</protein>
<keyword evidence="1" id="KW-0812">Transmembrane</keyword>
<feature type="transmembrane region" description="Helical" evidence="1">
    <location>
        <begin position="138"/>
        <end position="159"/>
    </location>
</feature>
<comment type="caution">
    <text evidence="3">The sequence shown here is derived from an EMBL/GenBank/DDBJ whole genome shotgun (WGS) entry which is preliminary data.</text>
</comment>
<feature type="transmembrane region" description="Helical" evidence="1">
    <location>
        <begin position="67"/>
        <end position="88"/>
    </location>
</feature>
<keyword evidence="4" id="KW-1185">Reference proteome</keyword>
<dbReference type="RefSeq" id="WP_327795303.1">
    <property type="nucleotide sequence ID" value="NZ_JADQAZ010000003.1"/>
</dbReference>
<organism evidence="3 4">
    <name type="scientific">Harenicola maris</name>
    <dbReference type="NCBI Taxonomy" id="2841044"/>
    <lineage>
        <taxon>Bacteria</taxon>
        <taxon>Pseudomonadati</taxon>
        <taxon>Pseudomonadota</taxon>
        <taxon>Alphaproteobacteria</taxon>
        <taxon>Rhodobacterales</taxon>
        <taxon>Paracoccaceae</taxon>
        <taxon>Harenicola</taxon>
    </lineage>
</organism>
<keyword evidence="1" id="KW-0472">Membrane</keyword>
<gene>
    <name evidence="3" type="ORF">IV417_17045</name>
</gene>